<evidence type="ECO:0000313" key="2">
    <source>
        <dbReference type="Proteomes" id="UP000434172"/>
    </source>
</evidence>
<organism evidence="1 2">
    <name type="scientific">Colletotrichum asianum</name>
    <dbReference type="NCBI Taxonomy" id="702518"/>
    <lineage>
        <taxon>Eukaryota</taxon>
        <taxon>Fungi</taxon>
        <taxon>Dikarya</taxon>
        <taxon>Ascomycota</taxon>
        <taxon>Pezizomycotina</taxon>
        <taxon>Sordariomycetes</taxon>
        <taxon>Hypocreomycetidae</taxon>
        <taxon>Glomerellales</taxon>
        <taxon>Glomerellaceae</taxon>
        <taxon>Colletotrichum</taxon>
        <taxon>Colletotrichum gloeosporioides species complex</taxon>
    </lineage>
</organism>
<evidence type="ECO:0000313" key="1">
    <source>
        <dbReference type="EMBL" id="KAF0318801.1"/>
    </source>
</evidence>
<reference evidence="1 2" key="1">
    <citation type="submission" date="2019-12" db="EMBL/GenBank/DDBJ databases">
        <title>A genome sequence resource for the geographically widespread anthracnose pathogen Colletotrichum asianum.</title>
        <authorList>
            <person name="Meng Y."/>
        </authorList>
    </citation>
    <scope>NUCLEOTIDE SEQUENCE [LARGE SCALE GENOMIC DNA]</scope>
    <source>
        <strain evidence="1 2">ICMP 18580</strain>
    </source>
</reference>
<keyword evidence="2" id="KW-1185">Reference proteome</keyword>
<dbReference type="EMBL" id="WOWK01000104">
    <property type="protein sequence ID" value="KAF0318801.1"/>
    <property type="molecule type" value="Genomic_DNA"/>
</dbReference>
<name>A0A8H3W436_9PEZI</name>
<sequence length="10" mass="1190">MPRTIPLSYI</sequence>
<comment type="caution">
    <text evidence="1">The sequence shown here is derived from an EMBL/GenBank/DDBJ whole genome shotgun (WGS) entry which is preliminary data.</text>
</comment>
<dbReference type="Proteomes" id="UP000434172">
    <property type="component" value="Unassembled WGS sequence"/>
</dbReference>
<proteinExistence type="predicted"/>
<protein>
    <submittedName>
        <fullName evidence="1">Uncharacterized protein</fullName>
    </submittedName>
</protein>
<accession>A0A8H3W436</accession>
<gene>
    <name evidence="1" type="ORF">GQ607_013933</name>
</gene>